<evidence type="ECO:0000259" key="7">
    <source>
        <dbReference type="PROSITE" id="PS51201"/>
    </source>
</evidence>
<name>A0A2Z6AWK2_9BACT</name>
<dbReference type="KEGG" id="dfl:DFE_0898"/>
<dbReference type="GO" id="GO:0005886">
    <property type="term" value="C:plasma membrane"/>
    <property type="evidence" value="ECO:0007669"/>
    <property type="project" value="InterPro"/>
</dbReference>
<dbReference type="InterPro" id="IPR006036">
    <property type="entry name" value="K_uptake_TrkA"/>
</dbReference>
<feature type="domain" description="RCK N-terminal" evidence="7">
    <location>
        <begin position="8"/>
        <end position="130"/>
    </location>
</feature>
<protein>
    <recommendedName>
        <fullName evidence="1">Trk system potassium uptake protein TrkA</fullName>
    </recommendedName>
</protein>
<dbReference type="NCBIfam" id="NF007039">
    <property type="entry name" value="PRK09496.3-2"/>
    <property type="match status" value="1"/>
</dbReference>
<dbReference type="SUPFAM" id="SSF116726">
    <property type="entry name" value="TrkA C-terminal domain-like"/>
    <property type="match status" value="2"/>
</dbReference>
<evidence type="ECO:0000256" key="3">
    <source>
        <dbReference type="ARBA" id="ARBA00022538"/>
    </source>
</evidence>
<dbReference type="InterPro" id="IPR003148">
    <property type="entry name" value="RCK_N"/>
</dbReference>
<evidence type="ECO:0000256" key="5">
    <source>
        <dbReference type="ARBA" id="ARBA00023027"/>
    </source>
</evidence>
<dbReference type="Pfam" id="PF02080">
    <property type="entry name" value="TrkA_C"/>
    <property type="match status" value="2"/>
</dbReference>
<feature type="domain" description="RCK C-terminal" evidence="8">
    <location>
        <begin position="374"/>
        <end position="455"/>
    </location>
</feature>
<dbReference type="InterPro" id="IPR036721">
    <property type="entry name" value="RCK_C_sf"/>
</dbReference>
<evidence type="ECO:0000256" key="2">
    <source>
        <dbReference type="ARBA" id="ARBA00022448"/>
    </source>
</evidence>
<organism evidence="9 10">
    <name type="scientific">Desulfovibrio ferrophilus</name>
    <dbReference type="NCBI Taxonomy" id="241368"/>
    <lineage>
        <taxon>Bacteria</taxon>
        <taxon>Pseudomonadati</taxon>
        <taxon>Thermodesulfobacteriota</taxon>
        <taxon>Desulfovibrionia</taxon>
        <taxon>Desulfovibrionales</taxon>
        <taxon>Desulfovibrionaceae</taxon>
        <taxon>Desulfovibrio</taxon>
    </lineage>
</organism>
<reference evidence="9 10" key="1">
    <citation type="journal article" date="2018" name="Sci. Adv.">
        <title>Multi-heme cytochromes provide a pathway for survival in energy-limited environments.</title>
        <authorList>
            <person name="Deng X."/>
            <person name="Dohmae N."/>
            <person name="Nealson K.H."/>
            <person name="Hashimoto K."/>
            <person name="Okamoto A."/>
        </authorList>
    </citation>
    <scope>NUCLEOTIDE SEQUENCE [LARGE SCALE GENOMIC DNA]</scope>
    <source>
        <strain evidence="9 10">IS5</strain>
    </source>
</reference>
<feature type="domain" description="RCK C-terminal" evidence="8">
    <location>
        <begin position="150"/>
        <end position="233"/>
    </location>
</feature>
<evidence type="ECO:0000256" key="4">
    <source>
        <dbReference type="ARBA" id="ARBA00022958"/>
    </source>
</evidence>
<keyword evidence="6" id="KW-0406">Ion transport</keyword>
<dbReference type="InterPro" id="IPR050721">
    <property type="entry name" value="Trk_Ktr_HKT_K-transport"/>
</dbReference>
<dbReference type="PANTHER" id="PTHR43833:SF5">
    <property type="entry name" value="TRK SYSTEM POTASSIUM UPTAKE PROTEIN TRKA"/>
    <property type="match status" value="1"/>
</dbReference>
<gene>
    <name evidence="9" type="primary">trkA</name>
    <name evidence="9" type="ORF">DFE_0898</name>
</gene>
<dbReference type="InterPro" id="IPR036291">
    <property type="entry name" value="NAD(P)-bd_dom_sf"/>
</dbReference>
<dbReference type="NCBIfam" id="NF007041">
    <property type="entry name" value="PRK09496.3-4"/>
    <property type="match status" value="1"/>
</dbReference>
<evidence type="ECO:0000313" key="10">
    <source>
        <dbReference type="Proteomes" id="UP000269883"/>
    </source>
</evidence>
<feature type="domain" description="RCK N-terminal" evidence="7">
    <location>
        <begin position="238"/>
        <end position="354"/>
    </location>
</feature>
<keyword evidence="5" id="KW-0520">NAD</keyword>
<evidence type="ECO:0000313" key="9">
    <source>
        <dbReference type="EMBL" id="BBD07624.1"/>
    </source>
</evidence>
<dbReference type="InterPro" id="IPR006037">
    <property type="entry name" value="RCK_C"/>
</dbReference>
<dbReference type="GO" id="GO:0015079">
    <property type="term" value="F:potassium ion transmembrane transporter activity"/>
    <property type="evidence" value="ECO:0007669"/>
    <property type="project" value="InterPro"/>
</dbReference>
<sequence length="460" mass="50134">MNQQSEMSLKVIIIGAGEVGYHIARRLSAEAKDVVIIDRDPKALKRIIESIDVQIIEGSGSVPGILQSAGIDEADVLLAVTDSDEINIIACTFASALAPDIVKLARIRNDEYVNVGEHSVKTLLNIDKTINPDVEVVKAIEQAVTVPQASEIIDFSGGRVKLVGYRIGESSVVGRKLIHLPELMQGLSVIIAAIVRGEKLIIPSGEDVIEQDDLVYFVCMEDRVHDIMASLGSKAEPVKSLLIIGGGDIGFRLAQRLERSYHVRLVENDADRCQWLAQSLNRAIVLHGDGRDQDLLQEENVKDMDMVVSLTGDEETNILTSLLAKSLGAKRAVTRINKFAYFPLVRAIGIENIVSPRQSAVNSILQYMRKGMVISAASIRGDEAEALEAIVPEHSDLVGKAIKDLKLPKGALILTIQRAGEIVFPSGDAVIEPGDRIVILSTRKTISRIEKRLEVKLESV</sequence>
<keyword evidence="10" id="KW-1185">Reference proteome</keyword>
<dbReference type="Gene3D" id="3.30.70.1450">
    <property type="entry name" value="Regulator of K+ conductance, C-terminal domain"/>
    <property type="match status" value="2"/>
</dbReference>
<keyword evidence="3" id="KW-0633">Potassium transport</keyword>
<evidence type="ECO:0000256" key="6">
    <source>
        <dbReference type="ARBA" id="ARBA00023065"/>
    </source>
</evidence>
<keyword evidence="2" id="KW-0813">Transport</keyword>
<dbReference type="PROSITE" id="PS51202">
    <property type="entry name" value="RCK_C"/>
    <property type="match status" value="2"/>
</dbReference>
<dbReference type="Proteomes" id="UP000269883">
    <property type="component" value="Chromosome"/>
</dbReference>
<proteinExistence type="predicted"/>
<dbReference type="NCBIfam" id="NF007031">
    <property type="entry name" value="PRK09496.1-2"/>
    <property type="match status" value="1"/>
</dbReference>
<dbReference type="PRINTS" id="PR00335">
    <property type="entry name" value="KUPTAKETRKA"/>
</dbReference>
<keyword evidence="4" id="KW-0630">Potassium</keyword>
<evidence type="ECO:0000259" key="8">
    <source>
        <dbReference type="PROSITE" id="PS51202"/>
    </source>
</evidence>
<dbReference type="Pfam" id="PF02254">
    <property type="entry name" value="TrkA_N"/>
    <property type="match status" value="2"/>
</dbReference>
<dbReference type="NCBIfam" id="NF007032">
    <property type="entry name" value="PRK09496.1-4"/>
    <property type="match status" value="1"/>
</dbReference>
<dbReference type="EMBL" id="AP017378">
    <property type="protein sequence ID" value="BBD07624.1"/>
    <property type="molecule type" value="Genomic_DNA"/>
</dbReference>
<dbReference type="PROSITE" id="PS51201">
    <property type="entry name" value="RCK_N"/>
    <property type="match status" value="2"/>
</dbReference>
<dbReference type="Gene3D" id="3.40.50.720">
    <property type="entry name" value="NAD(P)-binding Rossmann-like Domain"/>
    <property type="match status" value="2"/>
</dbReference>
<accession>A0A2Z6AWK2</accession>
<dbReference type="AlphaFoldDB" id="A0A2Z6AWK2"/>
<dbReference type="PANTHER" id="PTHR43833">
    <property type="entry name" value="POTASSIUM CHANNEL PROTEIN 2-RELATED-RELATED"/>
    <property type="match status" value="1"/>
</dbReference>
<evidence type="ECO:0000256" key="1">
    <source>
        <dbReference type="ARBA" id="ARBA00017378"/>
    </source>
</evidence>
<dbReference type="SUPFAM" id="SSF51735">
    <property type="entry name" value="NAD(P)-binding Rossmann-fold domains"/>
    <property type="match status" value="2"/>
</dbReference>